<feature type="transmembrane region" description="Helical" evidence="9">
    <location>
        <begin position="366"/>
        <end position="387"/>
    </location>
</feature>
<dbReference type="Gene3D" id="1.10.3720.10">
    <property type="entry name" value="MetI-like"/>
    <property type="match status" value="1"/>
</dbReference>
<dbReference type="InterPro" id="IPR035906">
    <property type="entry name" value="MetI-like_sf"/>
</dbReference>
<dbReference type="SUPFAM" id="SSF161098">
    <property type="entry name" value="MetI-like"/>
    <property type="match status" value="1"/>
</dbReference>
<dbReference type="GO" id="GO:0022857">
    <property type="term" value="F:transmembrane transporter activity"/>
    <property type="evidence" value="ECO:0007669"/>
    <property type="project" value="InterPro"/>
</dbReference>
<evidence type="ECO:0000256" key="7">
    <source>
        <dbReference type="ARBA" id="ARBA00022989"/>
    </source>
</evidence>
<accession>A0AA94TJQ2</accession>
<evidence type="ECO:0000256" key="3">
    <source>
        <dbReference type="ARBA" id="ARBA00022448"/>
    </source>
</evidence>
<keyword evidence="4" id="KW-1003">Cell membrane</keyword>
<evidence type="ECO:0000256" key="5">
    <source>
        <dbReference type="ARBA" id="ARBA00022692"/>
    </source>
</evidence>
<dbReference type="NCBIfam" id="TIGR01726">
    <property type="entry name" value="HEQRo_perm_3TM"/>
    <property type="match status" value="1"/>
</dbReference>
<keyword evidence="8 9" id="KW-0472">Membrane</keyword>
<keyword evidence="7 9" id="KW-1133">Transmembrane helix</keyword>
<evidence type="ECO:0000313" key="12">
    <source>
        <dbReference type="Proteomes" id="UP000295506"/>
    </source>
</evidence>
<feature type="domain" description="ABC transmembrane type-1" evidence="10">
    <location>
        <begin position="92"/>
        <end position="384"/>
    </location>
</feature>
<feature type="transmembrane region" description="Helical" evidence="9">
    <location>
        <begin position="185"/>
        <end position="205"/>
    </location>
</feature>
<feature type="transmembrane region" description="Helical" evidence="9">
    <location>
        <begin position="259"/>
        <end position="280"/>
    </location>
</feature>
<keyword evidence="3 9" id="KW-0813">Transport</keyword>
<evidence type="ECO:0000256" key="4">
    <source>
        <dbReference type="ARBA" id="ARBA00022475"/>
    </source>
</evidence>
<comment type="similarity">
    <text evidence="2">Belongs to the binding-protein-dependent transport system permease family. HisMQ subfamily.</text>
</comment>
<dbReference type="PROSITE" id="PS50928">
    <property type="entry name" value="ABC_TM1"/>
    <property type="match status" value="1"/>
</dbReference>
<feature type="transmembrane region" description="Helical" evidence="9">
    <location>
        <begin position="23"/>
        <end position="44"/>
    </location>
</feature>
<evidence type="ECO:0000259" key="10">
    <source>
        <dbReference type="PROSITE" id="PS50928"/>
    </source>
</evidence>
<evidence type="ECO:0000256" key="1">
    <source>
        <dbReference type="ARBA" id="ARBA00004429"/>
    </source>
</evidence>
<sequence>MRTFVHLQAKPIVLNTSKLKEQLPALLTQTLVVGAILYVALQLFHNTQANLEARNIASGFRFLTVEGGLPINDSLLPYSPADTYGRAFFIGILNTLFVSALSIMLATVLGVLVGVARVSSNWLVAKLAAVYVEVLRNIPLLLTLFFCYSTLLAFLPAPRLSVVPFGDIFINNRGVFVPRPLFQDGFGWVLLTLGAALAASVFLVRKSKRMRDETGRGLPSGWISLGLILGLPLAAYYILGRPLEFDVPVLKGFNFKGGMVLRPEFTALLIGLVLYTAAFIGENVRSGIQSVDKGQLDAAKALGLRPGPIMRKVILPQTLRVCIPATTNDYTSLVKNSSLAVAIGYPDMVSIGGTIIGQNDQAIEVIGMWMAVYLTINLVVSLVMNWFNAKVQLVER</sequence>
<dbReference type="InterPro" id="IPR000515">
    <property type="entry name" value="MetI-like"/>
</dbReference>
<evidence type="ECO:0000256" key="9">
    <source>
        <dbReference type="RuleBase" id="RU363032"/>
    </source>
</evidence>
<proteinExistence type="inferred from homology"/>
<dbReference type="PANTHER" id="PTHR30614:SF37">
    <property type="entry name" value="AMINO-ACID ABC TRANSPORTER PERMEASE PROTEIN YHDX-RELATED"/>
    <property type="match status" value="1"/>
</dbReference>
<feature type="transmembrane region" description="Helical" evidence="9">
    <location>
        <begin position="87"/>
        <end position="113"/>
    </location>
</feature>
<gene>
    <name evidence="11" type="ORF">EDC59_103228</name>
</gene>
<evidence type="ECO:0000256" key="2">
    <source>
        <dbReference type="ARBA" id="ARBA00010072"/>
    </source>
</evidence>
<keyword evidence="5 9" id="KW-0812">Transmembrane</keyword>
<keyword evidence="6" id="KW-0029">Amino-acid transport</keyword>
<name>A0AA94TJQ2_9BACT</name>
<dbReference type="EMBL" id="SOBK01000003">
    <property type="protein sequence ID" value="TDT89930.1"/>
    <property type="molecule type" value="Genomic_DNA"/>
</dbReference>
<feature type="transmembrane region" description="Helical" evidence="9">
    <location>
        <begin position="134"/>
        <end position="155"/>
    </location>
</feature>
<evidence type="ECO:0000256" key="6">
    <source>
        <dbReference type="ARBA" id="ARBA00022970"/>
    </source>
</evidence>
<dbReference type="AlphaFoldDB" id="A0AA94TJQ2"/>
<dbReference type="Proteomes" id="UP000295506">
    <property type="component" value="Unassembled WGS sequence"/>
</dbReference>
<dbReference type="CDD" id="cd06261">
    <property type="entry name" value="TM_PBP2"/>
    <property type="match status" value="1"/>
</dbReference>
<dbReference type="InterPro" id="IPR010065">
    <property type="entry name" value="AA_ABC_transptr_permease_3TM"/>
</dbReference>
<reference evidence="11 12" key="1">
    <citation type="submission" date="2019-03" db="EMBL/GenBank/DDBJ databases">
        <title>Genomic Encyclopedia of Type Strains, Phase IV (KMG-IV): sequencing the most valuable type-strain genomes for metagenomic binning, comparative biology and taxonomic classification.</title>
        <authorList>
            <person name="Goeker M."/>
        </authorList>
    </citation>
    <scope>NUCLEOTIDE SEQUENCE [LARGE SCALE GENOMIC DNA]</scope>
    <source>
        <strain evidence="11 12">DSM 101483</strain>
    </source>
</reference>
<dbReference type="GO" id="GO:0006865">
    <property type="term" value="P:amino acid transport"/>
    <property type="evidence" value="ECO:0007669"/>
    <property type="project" value="UniProtKB-KW"/>
</dbReference>
<protein>
    <submittedName>
        <fullName evidence="11">Amino acid ABC transporter membrane protein 1 (PAAT family)</fullName>
    </submittedName>
</protein>
<comment type="caution">
    <text evidence="11">The sequence shown here is derived from an EMBL/GenBank/DDBJ whole genome shotgun (WGS) entry which is preliminary data.</text>
</comment>
<dbReference type="Pfam" id="PF00528">
    <property type="entry name" value="BPD_transp_1"/>
    <property type="match status" value="1"/>
</dbReference>
<dbReference type="InterPro" id="IPR043429">
    <property type="entry name" value="ArtM/GltK/GlnP/TcyL/YhdX-like"/>
</dbReference>
<evidence type="ECO:0000256" key="8">
    <source>
        <dbReference type="ARBA" id="ARBA00023136"/>
    </source>
</evidence>
<dbReference type="PANTHER" id="PTHR30614">
    <property type="entry name" value="MEMBRANE COMPONENT OF AMINO ACID ABC TRANSPORTER"/>
    <property type="match status" value="1"/>
</dbReference>
<dbReference type="GO" id="GO:0043190">
    <property type="term" value="C:ATP-binding cassette (ABC) transporter complex"/>
    <property type="evidence" value="ECO:0007669"/>
    <property type="project" value="InterPro"/>
</dbReference>
<evidence type="ECO:0000313" key="11">
    <source>
        <dbReference type="EMBL" id="TDT89930.1"/>
    </source>
</evidence>
<feature type="transmembrane region" description="Helical" evidence="9">
    <location>
        <begin position="217"/>
        <end position="239"/>
    </location>
</feature>
<comment type="subcellular location">
    <subcellularLocation>
        <location evidence="1">Cell inner membrane</location>
        <topology evidence="1">Multi-pass membrane protein</topology>
    </subcellularLocation>
    <subcellularLocation>
        <location evidence="9">Cell membrane</location>
        <topology evidence="9">Multi-pass membrane protein</topology>
    </subcellularLocation>
</comment>
<organism evidence="11 12">
    <name type="scientific">Pseudodesulfovibrio indicus</name>
    <dbReference type="NCBI Taxonomy" id="1716143"/>
    <lineage>
        <taxon>Bacteria</taxon>
        <taxon>Pseudomonadati</taxon>
        <taxon>Thermodesulfobacteriota</taxon>
        <taxon>Desulfovibrionia</taxon>
        <taxon>Desulfovibrionales</taxon>
        <taxon>Desulfovibrionaceae</taxon>
    </lineage>
</organism>